<dbReference type="EMBL" id="PVQB02000721">
    <property type="protein sequence ID" value="KAF4334216.1"/>
    <property type="molecule type" value="Genomic_DNA"/>
</dbReference>
<organism evidence="1 2">
    <name type="scientific">Fusarium beomiforme</name>
    <dbReference type="NCBI Taxonomy" id="44412"/>
    <lineage>
        <taxon>Eukaryota</taxon>
        <taxon>Fungi</taxon>
        <taxon>Dikarya</taxon>
        <taxon>Ascomycota</taxon>
        <taxon>Pezizomycotina</taxon>
        <taxon>Sordariomycetes</taxon>
        <taxon>Hypocreomycetidae</taxon>
        <taxon>Hypocreales</taxon>
        <taxon>Nectriaceae</taxon>
        <taxon>Fusarium</taxon>
        <taxon>Fusarium burgessii species complex</taxon>
    </lineage>
</organism>
<proteinExistence type="predicted"/>
<dbReference type="OrthoDB" id="4499616at2759"/>
<keyword evidence="2" id="KW-1185">Reference proteome</keyword>
<dbReference type="Proteomes" id="UP000730481">
    <property type="component" value="Unassembled WGS sequence"/>
</dbReference>
<sequence>MPRGHPPYPPAQENVENTYMDQQYLPQGDYLVSQITQSPLEVDVREAWSIIFGEIFCSYEGFSIRHEANLQGGRSDMEVSRIINRHRLNFLVLELKRSSYLNSTRALRDAETQLKGYLDSLGNTQDDKVWGALCIGKNVQFYQFSNGNGAPELFALHEGMLRVDRQPQTVTQWLQYIRSNIM</sequence>
<protein>
    <submittedName>
        <fullName evidence="1">Uncharacterized protein</fullName>
    </submittedName>
</protein>
<reference evidence="1" key="1">
    <citation type="journal article" date="2017" name="Mycologia">
        <title>Fusarium algeriense, sp. nov., a novel toxigenic crown rot pathogen of durum wheat from Algeria is nested in the Fusarium burgessii species complex.</title>
        <authorList>
            <person name="Laraba I."/>
            <person name="Keddad A."/>
            <person name="Boureghda H."/>
            <person name="Abdallah N."/>
            <person name="Vaughan M.M."/>
            <person name="Proctor R.H."/>
            <person name="Busman M."/>
            <person name="O'Donnell K."/>
        </authorList>
    </citation>
    <scope>NUCLEOTIDE SEQUENCE</scope>
    <source>
        <strain evidence="1">NRRL 25174</strain>
    </source>
</reference>
<reference evidence="1" key="2">
    <citation type="submission" date="2020-02" db="EMBL/GenBank/DDBJ databases">
        <title>Identification and distribution of gene clusters putatively required for synthesis of sphingolipid metabolism inhibitors in phylogenetically diverse species of the filamentous fungus Fusarium.</title>
        <authorList>
            <person name="Kim H.-S."/>
            <person name="Busman M."/>
            <person name="Brown D.W."/>
            <person name="Divon H."/>
            <person name="Uhlig S."/>
            <person name="Proctor R.H."/>
        </authorList>
    </citation>
    <scope>NUCLEOTIDE SEQUENCE</scope>
    <source>
        <strain evidence="1">NRRL 25174</strain>
    </source>
</reference>
<evidence type="ECO:0000313" key="2">
    <source>
        <dbReference type="Proteomes" id="UP000730481"/>
    </source>
</evidence>
<evidence type="ECO:0000313" key="1">
    <source>
        <dbReference type="EMBL" id="KAF4334216.1"/>
    </source>
</evidence>
<name>A0A9P5A929_9HYPO</name>
<comment type="caution">
    <text evidence="1">The sequence shown here is derived from an EMBL/GenBank/DDBJ whole genome shotgun (WGS) entry which is preliminary data.</text>
</comment>
<dbReference type="AlphaFoldDB" id="A0A9P5A929"/>
<accession>A0A9P5A929</accession>
<gene>
    <name evidence="1" type="ORF">FBEOM_11958</name>
</gene>